<feature type="transmembrane region" description="Helical" evidence="7">
    <location>
        <begin position="44"/>
        <end position="61"/>
    </location>
</feature>
<dbReference type="Pfam" id="PF02518">
    <property type="entry name" value="HATPase_c"/>
    <property type="match status" value="1"/>
</dbReference>
<dbReference type="InterPro" id="IPR003661">
    <property type="entry name" value="HisK_dim/P_dom"/>
</dbReference>
<dbReference type="SUPFAM" id="SSF55874">
    <property type="entry name" value="ATPase domain of HSP90 chaperone/DNA topoisomerase II/histidine kinase"/>
    <property type="match status" value="1"/>
</dbReference>
<dbReference type="InterPro" id="IPR013656">
    <property type="entry name" value="PAS_4"/>
</dbReference>
<dbReference type="RefSeq" id="WP_162319072.1">
    <property type="nucleotide sequence ID" value="NZ_JAHQXF010000002.1"/>
</dbReference>
<dbReference type="Gene3D" id="3.30.565.10">
    <property type="entry name" value="Histidine kinase-like ATPase, C-terminal domain"/>
    <property type="match status" value="1"/>
</dbReference>
<dbReference type="GO" id="GO:0000155">
    <property type="term" value="F:phosphorelay sensor kinase activity"/>
    <property type="evidence" value="ECO:0007669"/>
    <property type="project" value="InterPro"/>
</dbReference>
<keyword evidence="3" id="KW-0597">Phosphoprotein</keyword>
<dbReference type="InterPro" id="IPR000700">
    <property type="entry name" value="PAS-assoc_C"/>
</dbReference>
<dbReference type="InterPro" id="IPR035965">
    <property type="entry name" value="PAS-like_dom_sf"/>
</dbReference>
<comment type="caution">
    <text evidence="11">The sequence shown here is derived from an EMBL/GenBank/DDBJ whole genome shotgun (WGS) entry which is preliminary data.</text>
</comment>
<dbReference type="EC" id="2.7.13.3" evidence="2"/>
<keyword evidence="7" id="KW-1133">Transmembrane helix</keyword>
<evidence type="ECO:0000256" key="4">
    <source>
        <dbReference type="ARBA" id="ARBA00022679"/>
    </source>
</evidence>
<evidence type="ECO:0000256" key="3">
    <source>
        <dbReference type="ARBA" id="ARBA00022553"/>
    </source>
</evidence>
<dbReference type="CDD" id="cd00075">
    <property type="entry name" value="HATPase"/>
    <property type="match status" value="1"/>
</dbReference>
<gene>
    <name evidence="11" type="ORF">KTS45_09885</name>
</gene>
<feature type="transmembrane region" description="Helical" evidence="7">
    <location>
        <begin position="82"/>
        <end position="100"/>
    </location>
</feature>
<dbReference type="SUPFAM" id="SSF47384">
    <property type="entry name" value="Homodimeric domain of signal transducing histidine kinase"/>
    <property type="match status" value="1"/>
</dbReference>
<reference evidence="11 12" key="1">
    <citation type="submission" date="2021-06" db="EMBL/GenBank/DDBJ databases">
        <title>New haloarchaea isolates fom saline soil.</title>
        <authorList>
            <person name="Duran-Viseras A."/>
            <person name="Sanchez-Porro C.S."/>
            <person name="Ventosa A."/>
        </authorList>
    </citation>
    <scope>NUCLEOTIDE SEQUENCE [LARGE SCALE GENOMIC DNA]</scope>
    <source>
        <strain evidence="11 12">JCM 183640</strain>
    </source>
</reference>
<dbReference type="PANTHER" id="PTHR43711">
    <property type="entry name" value="TWO-COMPONENT HISTIDINE KINASE"/>
    <property type="match status" value="1"/>
</dbReference>
<keyword evidence="4" id="KW-0808">Transferase</keyword>
<dbReference type="InterPro" id="IPR004358">
    <property type="entry name" value="Sig_transdc_His_kin-like_C"/>
</dbReference>
<dbReference type="InterPro" id="IPR036890">
    <property type="entry name" value="HATPase_C_sf"/>
</dbReference>
<dbReference type="PROSITE" id="PS50113">
    <property type="entry name" value="PAC"/>
    <property type="match status" value="1"/>
</dbReference>
<evidence type="ECO:0000259" key="9">
    <source>
        <dbReference type="PROSITE" id="PS50112"/>
    </source>
</evidence>
<dbReference type="InterPro" id="IPR000014">
    <property type="entry name" value="PAS"/>
</dbReference>
<keyword evidence="7" id="KW-0472">Membrane</keyword>
<dbReference type="Pfam" id="PF08448">
    <property type="entry name" value="PAS_4"/>
    <property type="match status" value="1"/>
</dbReference>
<dbReference type="Pfam" id="PF00512">
    <property type="entry name" value="HisKA"/>
    <property type="match status" value="1"/>
</dbReference>
<dbReference type="AlphaFoldDB" id="A0A8J8C3N5"/>
<dbReference type="CDD" id="cd00130">
    <property type="entry name" value="PAS"/>
    <property type="match status" value="1"/>
</dbReference>
<evidence type="ECO:0000259" key="8">
    <source>
        <dbReference type="PROSITE" id="PS50109"/>
    </source>
</evidence>
<dbReference type="Proteomes" id="UP000766550">
    <property type="component" value="Unassembled WGS sequence"/>
</dbReference>
<dbReference type="PANTHER" id="PTHR43711:SF1">
    <property type="entry name" value="HISTIDINE KINASE 1"/>
    <property type="match status" value="1"/>
</dbReference>
<evidence type="ECO:0000256" key="1">
    <source>
        <dbReference type="ARBA" id="ARBA00000085"/>
    </source>
</evidence>
<dbReference type="InterPro" id="IPR003594">
    <property type="entry name" value="HATPase_dom"/>
</dbReference>
<protein>
    <recommendedName>
        <fullName evidence="2">histidine kinase</fullName>
        <ecNumber evidence="2">2.7.13.3</ecNumber>
    </recommendedName>
</protein>
<dbReference type="Gene3D" id="1.10.287.130">
    <property type="match status" value="1"/>
</dbReference>
<accession>A0A8J8C3N5</accession>
<dbReference type="Gene3D" id="3.30.450.20">
    <property type="entry name" value="PAS domain"/>
    <property type="match status" value="1"/>
</dbReference>
<dbReference type="CDD" id="cd00082">
    <property type="entry name" value="HisKA"/>
    <property type="match status" value="1"/>
</dbReference>
<feature type="domain" description="PAC" evidence="10">
    <location>
        <begin position="223"/>
        <end position="275"/>
    </location>
</feature>
<keyword evidence="6" id="KW-0902">Two-component regulatory system</keyword>
<dbReference type="NCBIfam" id="TIGR00229">
    <property type="entry name" value="sensory_box"/>
    <property type="match status" value="1"/>
</dbReference>
<comment type="catalytic activity">
    <reaction evidence="1">
        <text>ATP + protein L-histidine = ADP + protein N-phospho-L-histidine.</text>
        <dbReference type="EC" id="2.7.13.3"/>
    </reaction>
</comment>
<dbReference type="SUPFAM" id="SSF55785">
    <property type="entry name" value="PYP-like sensor domain (PAS domain)"/>
    <property type="match status" value="1"/>
</dbReference>
<dbReference type="InterPro" id="IPR036097">
    <property type="entry name" value="HisK_dim/P_sf"/>
</dbReference>
<dbReference type="SMART" id="SM00388">
    <property type="entry name" value="HisKA"/>
    <property type="match status" value="1"/>
</dbReference>
<dbReference type="PRINTS" id="PR00344">
    <property type="entry name" value="BCTRLSENSOR"/>
</dbReference>
<dbReference type="SMART" id="SM00091">
    <property type="entry name" value="PAS"/>
    <property type="match status" value="1"/>
</dbReference>
<feature type="domain" description="PAS" evidence="9">
    <location>
        <begin position="151"/>
        <end position="203"/>
    </location>
</feature>
<evidence type="ECO:0000256" key="2">
    <source>
        <dbReference type="ARBA" id="ARBA00012438"/>
    </source>
</evidence>
<evidence type="ECO:0000313" key="12">
    <source>
        <dbReference type="Proteomes" id="UP000766550"/>
    </source>
</evidence>
<dbReference type="Pfam" id="PF16926">
    <property type="entry name" value="HisKA_4TM"/>
    <property type="match status" value="1"/>
</dbReference>
<evidence type="ECO:0000259" key="10">
    <source>
        <dbReference type="PROSITE" id="PS50113"/>
    </source>
</evidence>
<dbReference type="PROSITE" id="PS50109">
    <property type="entry name" value="HIS_KIN"/>
    <property type="match status" value="1"/>
</dbReference>
<proteinExistence type="predicted"/>
<dbReference type="InterPro" id="IPR050736">
    <property type="entry name" value="Sensor_HK_Regulatory"/>
</dbReference>
<keyword evidence="7" id="KW-0812">Transmembrane</keyword>
<evidence type="ECO:0000256" key="5">
    <source>
        <dbReference type="ARBA" id="ARBA00022777"/>
    </source>
</evidence>
<dbReference type="InterPro" id="IPR031623">
    <property type="entry name" value="HisKA_4TM"/>
</dbReference>
<evidence type="ECO:0000256" key="7">
    <source>
        <dbReference type="SAM" id="Phobius"/>
    </source>
</evidence>
<dbReference type="OrthoDB" id="8127at2157"/>
<dbReference type="SMART" id="SM00387">
    <property type="entry name" value="HATPase_c"/>
    <property type="match status" value="1"/>
</dbReference>
<feature type="domain" description="Histidine kinase" evidence="8">
    <location>
        <begin position="286"/>
        <end position="476"/>
    </location>
</feature>
<dbReference type="EMBL" id="JAHQXF010000002">
    <property type="protein sequence ID" value="MBV0924507.1"/>
    <property type="molecule type" value="Genomic_DNA"/>
</dbReference>
<evidence type="ECO:0000313" key="11">
    <source>
        <dbReference type="EMBL" id="MBV0924507.1"/>
    </source>
</evidence>
<evidence type="ECO:0000256" key="6">
    <source>
        <dbReference type="ARBA" id="ARBA00023012"/>
    </source>
</evidence>
<name>A0A8J8C3N5_9EURY</name>
<sequence>MGYASRVIDGVGGRRLLLGLGGLYVLVAAVFPAALLLGDRTANSVGIISVLTGAAGLALLYGGYRLPRTDIRADLYGDIAEWCVRGIGVMLAILGFIQLVAGLNDVAANVFVLTSLAGLAGFGMGNHDARAKTRALDAEERQREAERYSRELERYHTIVETVNDGIYVADCDDRFTLVNGAYANMTGYDREELVGSHVSLVLDETSVTAEIRSDLDADIAGRQTYSATMQTAGGERRDIEANVARLPGTDGGPYDRVGVVRDVTERNERERRLEEQNERLDSFAGMLAHELRNPVNIGQIYSNRLPRETNPEAVEYVTEAFDRIDNMIDVMLVVTRGREAVSSPSSVSLADVAEAAWDEVTAPDATLAVAVEATIRADETYVRHLFRNLFENSVEHGGSGVAITVGGLPTGFYVEDDGSGIPADFRERVFETGYTTASERGGMGLGLTFVREMADVYDWTCTVIESESGGARFEFENVAVVESVAE</sequence>
<dbReference type="InterPro" id="IPR005467">
    <property type="entry name" value="His_kinase_dom"/>
</dbReference>
<keyword evidence="12" id="KW-1185">Reference proteome</keyword>
<organism evidence="11 12">
    <name type="scientific">Haloarcula limicola</name>
    <dbReference type="NCBI Taxonomy" id="1429915"/>
    <lineage>
        <taxon>Archaea</taxon>
        <taxon>Methanobacteriati</taxon>
        <taxon>Methanobacteriota</taxon>
        <taxon>Stenosarchaea group</taxon>
        <taxon>Halobacteria</taxon>
        <taxon>Halobacteriales</taxon>
        <taxon>Haloarculaceae</taxon>
        <taxon>Haloarcula</taxon>
    </lineage>
</organism>
<dbReference type="PROSITE" id="PS50112">
    <property type="entry name" value="PAS"/>
    <property type="match status" value="1"/>
</dbReference>
<feature type="transmembrane region" description="Helical" evidence="7">
    <location>
        <begin position="16"/>
        <end position="38"/>
    </location>
</feature>
<keyword evidence="5" id="KW-0418">Kinase</keyword>
<feature type="transmembrane region" description="Helical" evidence="7">
    <location>
        <begin position="106"/>
        <end position="124"/>
    </location>
</feature>